<dbReference type="GO" id="GO:0050660">
    <property type="term" value="F:flavin adenine dinucleotide binding"/>
    <property type="evidence" value="ECO:0007669"/>
    <property type="project" value="InterPro"/>
</dbReference>
<keyword evidence="5" id="KW-0285">Flavoprotein</keyword>
<reference evidence="9 10" key="1">
    <citation type="submission" date="2018-08" db="EMBL/GenBank/DDBJ databases">
        <title>Draft genome of the lignicolous fungus Coniochaeta pulveracea.</title>
        <authorList>
            <person name="Borstlap C.J."/>
            <person name="De Witt R.N."/>
            <person name="Botha A."/>
            <person name="Volschenk H."/>
        </authorList>
    </citation>
    <scope>NUCLEOTIDE SEQUENCE [LARGE SCALE GENOMIC DNA]</scope>
    <source>
        <strain evidence="9 10">CAB683</strain>
    </source>
</reference>
<dbReference type="EMBL" id="QVQW01000072">
    <property type="protein sequence ID" value="RKU41549.1"/>
    <property type="molecule type" value="Genomic_DNA"/>
</dbReference>
<dbReference type="SUPFAM" id="SSF51905">
    <property type="entry name" value="FAD/NAD(P)-binding domain"/>
    <property type="match status" value="1"/>
</dbReference>
<evidence type="ECO:0000256" key="3">
    <source>
        <dbReference type="PIRSR" id="PIRSR000137-1"/>
    </source>
</evidence>
<dbReference type="Pfam" id="PF05199">
    <property type="entry name" value="GMC_oxred_C"/>
    <property type="match status" value="1"/>
</dbReference>
<accession>A0A420Y1A8</accession>
<evidence type="ECO:0000256" key="1">
    <source>
        <dbReference type="ARBA" id="ARBA00010790"/>
    </source>
</evidence>
<evidence type="ECO:0000256" key="2">
    <source>
        <dbReference type="ARBA" id="ARBA00023180"/>
    </source>
</evidence>
<dbReference type="InterPro" id="IPR000172">
    <property type="entry name" value="GMC_OxRdtase_N"/>
</dbReference>
<feature type="binding site" evidence="4">
    <location>
        <position position="260"/>
    </location>
    <ligand>
        <name>FAD</name>
        <dbReference type="ChEBI" id="CHEBI:57692"/>
    </ligand>
</feature>
<evidence type="ECO:0000259" key="7">
    <source>
        <dbReference type="PROSITE" id="PS00623"/>
    </source>
</evidence>
<comment type="similarity">
    <text evidence="1 5">Belongs to the GMC oxidoreductase family.</text>
</comment>
<dbReference type="GO" id="GO:0044550">
    <property type="term" value="P:secondary metabolite biosynthetic process"/>
    <property type="evidence" value="ECO:0007669"/>
    <property type="project" value="TreeGrafter"/>
</dbReference>
<dbReference type="AlphaFoldDB" id="A0A420Y1A8"/>
<feature type="domain" description="Glucose-methanol-choline oxidoreductase N-terminal" evidence="7">
    <location>
        <begin position="112"/>
        <end position="135"/>
    </location>
</feature>
<keyword evidence="10" id="KW-1185">Reference proteome</keyword>
<dbReference type="Gene3D" id="3.30.560.10">
    <property type="entry name" value="Glucose Oxidase, domain 3"/>
    <property type="match status" value="1"/>
</dbReference>
<dbReference type="PIRSF" id="PIRSF000137">
    <property type="entry name" value="Alcohol_oxidase"/>
    <property type="match status" value="1"/>
</dbReference>
<feature type="active site" description="Proton acceptor" evidence="3">
    <location>
        <position position="581"/>
    </location>
</feature>
<sequence length="603" mass="65384">MVLFTQTAGTILAFCSVLVGASPVSQVRRDGSGSYDFIIVGGGTAGLALAARLTEDGKTTVLVLEAGGPPDQVAAYKTPGADLQVLGSPIDWAFTTLPQESLNGRQLTYNRGRCLGGSSAMNGFAYGRGSSSVYDLWESLGNAGWRWDNVLPFFKKSTTFVPPQQSVAQQEFDASLYEQGPIQISYPPAVNATPGGIAFVESLSAIQVPSVKELNGGCNVGAKQEPLTIDNKYHRSSSYDTYYMQAKARPNLHVLPSSPVQQLILEESVGNLRATGVVYNDYAGGQTLNATANKEVIMSAGSIQTPQLLMLSGIGPTETLNKVGIKQYLANENVGQNLQDHTYFSINVQTDPSISTSSLYHDISKLQQAEKDYQDSQGPLTAPVGLSYGFEKIPLDTLKSINATTLASERANQAHIEYYHESNYYPNVPSPYYQSREYNTSYISLTAGVIAPQSRGSVSVRTNSISDAPEIDLKYYTHPDDQAVAIYAFKNLRKVLDKFATYNYTIGPNNGEVNPGPEVHTDEQIMDYIRETAVTVWHASGTCAMLPKEKGGVVNERLKVYGVQGLRIVDASVFPVIPDQHTQGPVYMVAEKAAAMIKEDWGL</sequence>
<dbReference type="OrthoDB" id="269227at2759"/>
<organism evidence="9 10">
    <name type="scientific">Coniochaeta pulveracea</name>
    <dbReference type="NCBI Taxonomy" id="177199"/>
    <lineage>
        <taxon>Eukaryota</taxon>
        <taxon>Fungi</taxon>
        <taxon>Dikarya</taxon>
        <taxon>Ascomycota</taxon>
        <taxon>Pezizomycotina</taxon>
        <taxon>Sordariomycetes</taxon>
        <taxon>Sordariomycetidae</taxon>
        <taxon>Coniochaetales</taxon>
        <taxon>Coniochaetaceae</taxon>
        <taxon>Coniochaeta</taxon>
    </lineage>
</organism>
<feature type="chain" id="PRO_5019325755" description="Glucose-methanol-choline oxidoreductase N-terminal domain-containing protein" evidence="6">
    <location>
        <begin position="22"/>
        <end position="603"/>
    </location>
</feature>
<name>A0A420Y1A8_9PEZI</name>
<dbReference type="Gene3D" id="3.50.50.60">
    <property type="entry name" value="FAD/NAD(P)-binding domain"/>
    <property type="match status" value="1"/>
</dbReference>
<dbReference type="GO" id="GO:0016614">
    <property type="term" value="F:oxidoreductase activity, acting on CH-OH group of donors"/>
    <property type="evidence" value="ECO:0007669"/>
    <property type="project" value="InterPro"/>
</dbReference>
<dbReference type="PROSITE" id="PS00623">
    <property type="entry name" value="GMC_OXRED_1"/>
    <property type="match status" value="1"/>
</dbReference>
<evidence type="ECO:0000256" key="4">
    <source>
        <dbReference type="PIRSR" id="PIRSR000137-2"/>
    </source>
</evidence>
<evidence type="ECO:0000256" key="6">
    <source>
        <dbReference type="SAM" id="SignalP"/>
    </source>
</evidence>
<dbReference type="InterPro" id="IPR012132">
    <property type="entry name" value="GMC_OxRdtase"/>
</dbReference>
<dbReference type="STRING" id="177199.A0A420Y1A8"/>
<evidence type="ECO:0000313" key="9">
    <source>
        <dbReference type="EMBL" id="RKU41549.1"/>
    </source>
</evidence>
<keyword evidence="4 5" id="KW-0274">FAD</keyword>
<gene>
    <name evidence="9" type="ORF">DL546_002044</name>
</gene>
<comment type="cofactor">
    <cofactor evidence="4">
        <name>FAD</name>
        <dbReference type="ChEBI" id="CHEBI:57692"/>
    </cofactor>
</comment>
<dbReference type="PANTHER" id="PTHR11552">
    <property type="entry name" value="GLUCOSE-METHANOL-CHOLINE GMC OXIDOREDUCTASE"/>
    <property type="match status" value="1"/>
</dbReference>
<comment type="caution">
    <text evidence="9">The sequence shown here is derived from an EMBL/GenBank/DDBJ whole genome shotgun (WGS) entry which is preliminary data.</text>
</comment>
<keyword evidence="6" id="KW-0732">Signal</keyword>
<dbReference type="Proteomes" id="UP000275385">
    <property type="component" value="Unassembled WGS sequence"/>
</dbReference>
<dbReference type="InterPro" id="IPR007867">
    <property type="entry name" value="GMC_OxRtase_C"/>
</dbReference>
<protein>
    <recommendedName>
        <fullName evidence="7 8">Glucose-methanol-choline oxidoreductase N-terminal domain-containing protein</fullName>
    </recommendedName>
</protein>
<dbReference type="InterPro" id="IPR036188">
    <property type="entry name" value="FAD/NAD-bd_sf"/>
</dbReference>
<dbReference type="PROSITE" id="PS00624">
    <property type="entry name" value="GMC_OXRED_2"/>
    <property type="match status" value="1"/>
</dbReference>
<feature type="domain" description="Glucose-methanol-choline oxidoreductase N-terminal" evidence="8">
    <location>
        <begin position="301"/>
        <end position="315"/>
    </location>
</feature>
<evidence type="ECO:0000259" key="8">
    <source>
        <dbReference type="PROSITE" id="PS00624"/>
    </source>
</evidence>
<feature type="binding site" evidence="4">
    <location>
        <begin position="537"/>
        <end position="538"/>
    </location>
    <ligand>
        <name>FAD</name>
        <dbReference type="ChEBI" id="CHEBI:57692"/>
    </ligand>
</feature>
<evidence type="ECO:0000256" key="5">
    <source>
        <dbReference type="RuleBase" id="RU003968"/>
    </source>
</evidence>
<feature type="active site" description="Proton donor" evidence="3">
    <location>
        <position position="538"/>
    </location>
</feature>
<feature type="signal peptide" evidence="6">
    <location>
        <begin position="1"/>
        <end position="21"/>
    </location>
</feature>
<dbReference type="SUPFAM" id="SSF54373">
    <property type="entry name" value="FAD-linked reductases, C-terminal domain"/>
    <property type="match status" value="1"/>
</dbReference>
<keyword evidence="2" id="KW-0325">Glycoprotein</keyword>
<evidence type="ECO:0000313" key="10">
    <source>
        <dbReference type="Proteomes" id="UP000275385"/>
    </source>
</evidence>
<dbReference type="Pfam" id="PF00732">
    <property type="entry name" value="GMC_oxred_N"/>
    <property type="match status" value="1"/>
</dbReference>
<proteinExistence type="inferred from homology"/>
<dbReference type="PANTHER" id="PTHR11552:SF138">
    <property type="entry name" value="DEHYDROGENASE PKFF-RELATED"/>
    <property type="match status" value="1"/>
</dbReference>